<keyword evidence="1" id="KW-0175">Coiled coil</keyword>
<sequence>MAEDLLLDQPLDTTEESTTADNLDTSTSVEGVEDSGNENVITIDEKEYTLDQIKQALKDSENKQKWQKANTQRAQQLAEMERQLQKARQLEEFLNQYPQVYSEIENIFKKYASQQTPTAQTQQQQITNNPLWEEVNRIKQTVDQIEIDKEMMKLQNDLNEIKNKPIYKKYFEEDPDLERKLVEYAYENDIMNLHTAFKDMMFDKLVTDMYQQGQDKTRQATLQRQNLNLPAGKRTKPMKVDVTQKSWNEIEELMMKDPRLAELG</sequence>
<comment type="caution">
    <text evidence="3">The sequence shown here is derived from an EMBL/GenBank/DDBJ whole genome shotgun (WGS) entry which is preliminary data.</text>
</comment>
<organism evidence="3">
    <name type="scientific">Desulfofervidus auxilii</name>
    <dbReference type="NCBI Taxonomy" id="1621989"/>
    <lineage>
        <taxon>Bacteria</taxon>
        <taxon>Pseudomonadati</taxon>
        <taxon>Thermodesulfobacteriota</taxon>
        <taxon>Candidatus Desulfofervidia</taxon>
        <taxon>Candidatus Desulfofervidales</taxon>
        <taxon>Candidatus Desulfofervidaceae</taxon>
        <taxon>Candidatus Desulfofervidus</taxon>
    </lineage>
</organism>
<name>A0A7C0YAU7_DESA2</name>
<accession>A0A7C0YAU7</accession>
<feature type="region of interest" description="Disordered" evidence="2">
    <location>
        <begin position="1"/>
        <end position="38"/>
    </location>
</feature>
<dbReference type="EMBL" id="DRBS01000307">
    <property type="protein sequence ID" value="HDD44832.1"/>
    <property type="molecule type" value="Genomic_DNA"/>
</dbReference>
<evidence type="ECO:0000256" key="1">
    <source>
        <dbReference type="SAM" id="Coils"/>
    </source>
</evidence>
<evidence type="ECO:0000313" key="3">
    <source>
        <dbReference type="EMBL" id="HDD44832.1"/>
    </source>
</evidence>
<dbReference type="AlphaFoldDB" id="A0A7C0YAU7"/>
<protein>
    <submittedName>
        <fullName evidence="3">Uncharacterized protein</fullName>
    </submittedName>
</protein>
<gene>
    <name evidence="3" type="ORF">ENG63_08255</name>
</gene>
<feature type="coiled-coil region" evidence="1">
    <location>
        <begin position="43"/>
        <end position="97"/>
    </location>
</feature>
<feature type="compositionally biased region" description="Polar residues" evidence="2">
    <location>
        <begin position="16"/>
        <end position="29"/>
    </location>
</feature>
<reference evidence="3" key="1">
    <citation type="journal article" date="2020" name="mSystems">
        <title>Genome- and Community-Level Interaction Insights into Carbon Utilization and Element Cycling Functions of Hydrothermarchaeota in Hydrothermal Sediment.</title>
        <authorList>
            <person name="Zhou Z."/>
            <person name="Liu Y."/>
            <person name="Xu W."/>
            <person name="Pan J."/>
            <person name="Luo Z.H."/>
            <person name="Li M."/>
        </authorList>
    </citation>
    <scope>NUCLEOTIDE SEQUENCE [LARGE SCALE GENOMIC DNA]</scope>
    <source>
        <strain evidence="3">HyVt-233</strain>
    </source>
</reference>
<proteinExistence type="predicted"/>
<dbReference type="Proteomes" id="UP000886289">
    <property type="component" value="Unassembled WGS sequence"/>
</dbReference>
<evidence type="ECO:0000256" key="2">
    <source>
        <dbReference type="SAM" id="MobiDB-lite"/>
    </source>
</evidence>